<keyword evidence="15" id="KW-0961">Cell wall biogenesis/degradation</keyword>
<dbReference type="InterPro" id="IPR001460">
    <property type="entry name" value="PCN-bd_Tpept"/>
</dbReference>
<keyword evidence="8 18" id="KW-0812">Transmembrane</keyword>
<dbReference type="InterPro" id="IPR050396">
    <property type="entry name" value="Glycosyltr_51/Transpeptidase"/>
</dbReference>
<keyword evidence="7" id="KW-0808">Transferase</keyword>
<keyword evidence="10" id="KW-0133">Cell shape</keyword>
<dbReference type="Gene3D" id="6.20.370.110">
    <property type="match status" value="1"/>
</dbReference>
<keyword evidence="14" id="KW-0511">Multifunctional enzyme</keyword>
<name>A0A0R1GTL0_9LACO</name>
<reference evidence="21 22" key="1">
    <citation type="journal article" date="2015" name="Genome Announc.">
        <title>Expanding the biotechnology potential of lactobacilli through comparative genomics of 213 strains and associated genera.</title>
        <authorList>
            <person name="Sun Z."/>
            <person name="Harris H.M."/>
            <person name="McCann A."/>
            <person name="Guo C."/>
            <person name="Argimon S."/>
            <person name="Zhang W."/>
            <person name="Yang X."/>
            <person name="Jeffery I.B."/>
            <person name="Cooney J.C."/>
            <person name="Kagawa T.F."/>
            <person name="Liu W."/>
            <person name="Song Y."/>
            <person name="Salvetti E."/>
            <person name="Wrobel A."/>
            <person name="Rasinkangas P."/>
            <person name="Parkhill J."/>
            <person name="Rea M.C."/>
            <person name="O'Sullivan O."/>
            <person name="Ritari J."/>
            <person name="Douillard F.P."/>
            <person name="Paul Ross R."/>
            <person name="Yang R."/>
            <person name="Briner A.E."/>
            <person name="Felis G.E."/>
            <person name="de Vos W.M."/>
            <person name="Barrangou R."/>
            <person name="Klaenhammer T.R."/>
            <person name="Caufield P.W."/>
            <person name="Cui Y."/>
            <person name="Zhang H."/>
            <person name="O'Toole P.W."/>
        </authorList>
    </citation>
    <scope>NUCLEOTIDE SEQUENCE [LARGE SCALE GENOMIC DNA]</scope>
    <source>
        <strain evidence="21 22">DSM 20534</strain>
    </source>
</reference>
<dbReference type="PATRIC" id="fig|1423722.3.peg.1437"/>
<evidence type="ECO:0000313" key="22">
    <source>
        <dbReference type="Proteomes" id="UP000050909"/>
    </source>
</evidence>
<keyword evidence="9" id="KW-0378">Hydrolase</keyword>
<comment type="similarity">
    <text evidence="1">In the C-terminal section; belongs to the transpeptidase family.</text>
</comment>
<dbReference type="GO" id="GO:0071555">
    <property type="term" value="P:cell wall organization"/>
    <property type="evidence" value="ECO:0007669"/>
    <property type="project" value="UniProtKB-KW"/>
</dbReference>
<evidence type="ECO:0000256" key="12">
    <source>
        <dbReference type="ARBA" id="ARBA00022989"/>
    </source>
</evidence>
<evidence type="ECO:0000256" key="17">
    <source>
        <dbReference type="ARBA" id="ARBA00049902"/>
    </source>
</evidence>
<dbReference type="Gene3D" id="3.40.710.10">
    <property type="entry name" value="DD-peptidase/beta-lactamase superfamily"/>
    <property type="match status" value="1"/>
</dbReference>
<dbReference type="SUPFAM" id="SSF56601">
    <property type="entry name" value="beta-lactamase/transpeptidase-like"/>
    <property type="match status" value="1"/>
</dbReference>
<evidence type="ECO:0000256" key="10">
    <source>
        <dbReference type="ARBA" id="ARBA00022960"/>
    </source>
</evidence>
<dbReference type="InterPro" id="IPR036950">
    <property type="entry name" value="PBP_transglycosylase"/>
</dbReference>
<evidence type="ECO:0000256" key="11">
    <source>
        <dbReference type="ARBA" id="ARBA00022984"/>
    </source>
</evidence>
<evidence type="ECO:0000256" key="14">
    <source>
        <dbReference type="ARBA" id="ARBA00023268"/>
    </source>
</evidence>
<dbReference type="NCBIfam" id="TIGR02074">
    <property type="entry name" value="PBP_1a_fam"/>
    <property type="match status" value="1"/>
</dbReference>
<dbReference type="GO" id="GO:0008955">
    <property type="term" value="F:peptidoglycan glycosyltransferase activity"/>
    <property type="evidence" value="ECO:0007669"/>
    <property type="project" value="UniProtKB-EC"/>
</dbReference>
<evidence type="ECO:0000256" key="18">
    <source>
        <dbReference type="SAM" id="Phobius"/>
    </source>
</evidence>
<dbReference type="GO" id="GO:0009252">
    <property type="term" value="P:peptidoglycan biosynthetic process"/>
    <property type="evidence" value="ECO:0007669"/>
    <property type="project" value="UniProtKB-KW"/>
</dbReference>
<dbReference type="GO" id="GO:0009002">
    <property type="term" value="F:serine-type D-Ala-D-Ala carboxypeptidase activity"/>
    <property type="evidence" value="ECO:0007669"/>
    <property type="project" value="UniProtKB-EC"/>
</dbReference>
<dbReference type="InterPro" id="IPR012338">
    <property type="entry name" value="Beta-lactam/transpept-like"/>
</dbReference>
<keyword evidence="11" id="KW-0573">Peptidoglycan synthesis</keyword>
<dbReference type="Proteomes" id="UP000050909">
    <property type="component" value="Unassembled WGS sequence"/>
</dbReference>
<keyword evidence="4" id="KW-0121">Carboxypeptidase</keyword>
<keyword evidence="3" id="KW-1003">Cell membrane</keyword>
<feature type="domain" description="Glycosyl transferase family 51" evidence="20">
    <location>
        <begin position="91"/>
        <end position="261"/>
    </location>
</feature>
<keyword evidence="22" id="KW-1185">Reference proteome</keyword>
<dbReference type="SUPFAM" id="SSF53955">
    <property type="entry name" value="Lysozyme-like"/>
    <property type="match status" value="1"/>
</dbReference>
<protein>
    <submittedName>
        <fullName evidence="21">Penicillin-binding protein 1F</fullName>
    </submittedName>
</protein>
<dbReference type="GO" id="GO:0008360">
    <property type="term" value="P:regulation of cell shape"/>
    <property type="evidence" value="ECO:0007669"/>
    <property type="project" value="UniProtKB-KW"/>
</dbReference>
<dbReference type="GO" id="GO:0006508">
    <property type="term" value="P:proteolysis"/>
    <property type="evidence" value="ECO:0007669"/>
    <property type="project" value="UniProtKB-KW"/>
</dbReference>
<evidence type="ECO:0000313" key="21">
    <source>
        <dbReference type="EMBL" id="KRK37296.1"/>
    </source>
</evidence>
<evidence type="ECO:0000256" key="5">
    <source>
        <dbReference type="ARBA" id="ARBA00022670"/>
    </source>
</evidence>
<dbReference type="InterPro" id="IPR023346">
    <property type="entry name" value="Lysozyme-like_dom_sf"/>
</dbReference>
<evidence type="ECO:0000256" key="8">
    <source>
        <dbReference type="ARBA" id="ARBA00022692"/>
    </source>
</evidence>
<evidence type="ECO:0000256" key="6">
    <source>
        <dbReference type="ARBA" id="ARBA00022676"/>
    </source>
</evidence>
<keyword evidence="12 18" id="KW-1133">Transmembrane helix</keyword>
<feature type="domain" description="Penicillin-binding protein transpeptidase" evidence="19">
    <location>
        <begin position="357"/>
        <end position="640"/>
    </location>
</feature>
<keyword evidence="5" id="KW-0645">Protease</keyword>
<evidence type="ECO:0000256" key="2">
    <source>
        <dbReference type="ARBA" id="ARBA00007739"/>
    </source>
</evidence>
<dbReference type="Pfam" id="PF00912">
    <property type="entry name" value="Transgly"/>
    <property type="match status" value="1"/>
</dbReference>
<organism evidence="21 22">
    <name type="scientific">Amylolactobacillus amylotrophicus DSM 20534</name>
    <dbReference type="NCBI Taxonomy" id="1423722"/>
    <lineage>
        <taxon>Bacteria</taxon>
        <taxon>Bacillati</taxon>
        <taxon>Bacillota</taxon>
        <taxon>Bacilli</taxon>
        <taxon>Lactobacillales</taxon>
        <taxon>Lactobacillaceae</taxon>
        <taxon>Amylolactobacillus</taxon>
    </lineage>
</organism>
<comment type="catalytic activity">
    <reaction evidence="17">
        <text>[GlcNAc-(1-&gt;4)-Mur2Ac(oyl-L-Ala-gamma-D-Glu-L-Lys-D-Ala-D-Ala)](n)-di-trans,octa-cis-undecaprenyl diphosphate + beta-D-GlcNAc-(1-&gt;4)-Mur2Ac(oyl-L-Ala-gamma-D-Glu-L-Lys-D-Ala-D-Ala)-di-trans,octa-cis-undecaprenyl diphosphate = [GlcNAc-(1-&gt;4)-Mur2Ac(oyl-L-Ala-gamma-D-Glu-L-Lys-D-Ala-D-Ala)](n+1)-di-trans,octa-cis-undecaprenyl diphosphate + di-trans,octa-cis-undecaprenyl diphosphate + H(+)</text>
        <dbReference type="Rhea" id="RHEA:23708"/>
        <dbReference type="Rhea" id="RHEA-COMP:9602"/>
        <dbReference type="Rhea" id="RHEA-COMP:9603"/>
        <dbReference type="ChEBI" id="CHEBI:15378"/>
        <dbReference type="ChEBI" id="CHEBI:58405"/>
        <dbReference type="ChEBI" id="CHEBI:60033"/>
        <dbReference type="ChEBI" id="CHEBI:78435"/>
        <dbReference type="EC" id="2.4.99.28"/>
    </reaction>
</comment>
<evidence type="ECO:0000256" key="13">
    <source>
        <dbReference type="ARBA" id="ARBA00023136"/>
    </source>
</evidence>
<evidence type="ECO:0000259" key="20">
    <source>
        <dbReference type="Pfam" id="PF00912"/>
    </source>
</evidence>
<dbReference type="GO" id="GO:0008658">
    <property type="term" value="F:penicillin binding"/>
    <property type="evidence" value="ECO:0007669"/>
    <property type="project" value="InterPro"/>
</dbReference>
<keyword evidence="13 18" id="KW-0472">Membrane</keyword>
<comment type="catalytic activity">
    <reaction evidence="16">
        <text>Preferential cleavage: (Ac)2-L-Lys-D-Ala-|-D-Ala. Also transpeptidation of peptidyl-alanyl moieties that are N-acyl substituents of D-alanine.</text>
        <dbReference type="EC" id="3.4.16.4"/>
    </reaction>
</comment>
<dbReference type="GO" id="GO:0030288">
    <property type="term" value="C:outer membrane-bounded periplasmic space"/>
    <property type="evidence" value="ECO:0007669"/>
    <property type="project" value="TreeGrafter"/>
</dbReference>
<dbReference type="AlphaFoldDB" id="A0A0R1GTL0"/>
<dbReference type="InterPro" id="IPR001264">
    <property type="entry name" value="Glyco_trans_51"/>
</dbReference>
<dbReference type="Gene3D" id="1.10.3810.10">
    <property type="entry name" value="Biosynthetic peptidoglycan transglycosylase-like"/>
    <property type="match status" value="1"/>
</dbReference>
<feature type="transmembrane region" description="Helical" evidence="18">
    <location>
        <begin position="42"/>
        <end position="63"/>
    </location>
</feature>
<evidence type="ECO:0000256" key="1">
    <source>
        <dbReference type="ARBA" id="ARBA00007090"/>
    </source>
</evidence>
<accession>A0A0R1GTL0</accession>
<gene>
    <name evidence="21" type="ORF">FC62_GL001411</name>
</gene>
<proteinExistence type="inferred from homology"/>
<evidence type="ECO:0000256" key="4">
    <source>
        <dbReference type="ARBA" id="ARBA00022645"/>
    </source>
</evidence>
<dbReference type="FunFam" id="1.10.3810.10:FF:000001">
    <property type="entry name" value="Penicillin-binding protein 1A"/>
    <property type="match status" value="1"/>
</dbReference>
<evidence type="ECO:0000256" key="16">
    <source>
        <dbReference type="ARBA" id="ARBA00034000"/>
    </source>
</evidence>
<evidence type="ECO:0000256" key="7">
    <source>
        <dbReference type="ARBA" id="ARBA00022679"/>
    </source>
</evidence>
<keyword evidence="6" id="KW-0328">Glycosyltransferase</keyword>
<evidence type="ECO:0000259" key="19">
    <source>
        <dbReference type="Pfam" id="PF00905"/>
    </source>
</evidence>
<dbReference type="EMBL" id="AZCV01000006">
    <property type="protein sequence ID" value="KRK37296.1"/>
    <property type="molecule type" value="Genomic_DNA"/>
</dbReference>
<evidence type="ECO:0000256" key="15">
    <source>
        <dbReference type="ARBA" id="ARBA00023316"/>
    </source>
</evidence>
<sequence>MNENPTFLTKVGQIIKRIFHFIAPYWAKLWRWLKAINHRFQIVRFVILIGLLLVLITTSYYTIKVKTANIGGMKQSLQTTTAIYDANGQKAGSLYSQKGNYVELDQISDNIENAVISTEDRSFYQNCGFSIKGIGRAFVGKLLNRYAGGGSTITQQLAKNALLTQVQTLSRKVEELFYAIEITNKYSKSDILAMYLNNSYFGYGVWGVQDASRRYFGKDASDVTLSEAATLAAMLRSPSFYNPIDHMDNAISRRNLVLSLMKDNHKITEGQMKQARATSLALKDTYYQEDGYKFPYYFDAVISEAIDRYGLKEEDVMNRGLKIYTSLDQNYQQQMQTTFKNDTLFPKNAADGTIVQGASVAVDPKTGAVQAVVGGRGEHVFRGYNRATQIKRQPGSSIKPLAVYAPALQAGYHYDSLLSDKLQDFGSNKYRPENVDNVYRNEVPMYDALAQSMNVPAVWLLDKIGVSRGVKSVENFGVTVHKNDQNLALALGGLSTGVSPMQMAKAYTTFANDGNIANQTSFITKIVDASGKVLVNNTANKNHRILSEKVSQEMTSMLLGVFSAGSGMSAKPYGYTVAGKTGSTEVPDSYGYGTKDQWIVGYTPDIVVATWIGFDKTNQNHFLVGTSANGVAPVFKAVMENILPYTARTDFSETSAQQMVQQNGQEGHSGRWFGHVSENIQNGFEEAGKTLGEWYNDAKGLFGQ</sequence>
<evidence type="ECO:0000256" key="3">
    <source>
        <dbReference type="ARBA" id="ARBA00022475"/>
    </source>
</evidence>
<dbReference type="Pfam" id="PF00905">
    <property type="entry name" value="Transpeptidase"/>
    <property type="match status" value="1"/>
</dbReference>
<dbReference type="PANTHER" id="PTHR32282">
    <property type="entry name" value="BINDING PROTEIN TRANSPEPTIDASE, PUTATIVE-RELATED"/>
    <property type="match status" value="1"/>
</dbReference>
<evidence type="ECO:0000256" key="9">
    <source>
        <dbReference type="ARBA" id="ARBA00022801"/>
    </source>
</evidence>
<comment type="similarity">
    <text evidence="2">In the N-terminal section; belongs to the glycosyltransferase 51 family.</text>
</comment>
<comment type="caution">
    <text evidence="21">The sequence shown here is derived from an EMBL/GenBank/DDBJ whole genome shotgun (WGS) entry which is preliminary data.</text>
</comment>
<dbReference type="PANTHER" id="PTHR32282:SF32">
    <property type="entry name" value="PENICILLIN-BINDING PROTEIN 2A"/>
    <property type="match status" value="1"/>
</dbReference>